<gene>
    <name evidence="4" type="ORF">RGI145_10050</name>
</gene>
<sequence>MIVLVKSGGEEAVPKWRRAFQAVDPRLEIRWWDDAAVAPEEVSYVVVWDPEPGRLKRLSNLRVVFSSAAGVDNIVRDPEWPRHLPLVRMGGLETGQRMGEFVSWACLSLLRGARRMALGQAEARWDNFNSRFTAPERRVGIMGLGNLGGTAARMLQALGFPVAGWSRTRKELPGVESFAGAEELEAFLARTDILVCLLPSTPETRGLIDARLLSMLPRGAQVVNVGRGSHLVVPDLLAALDSGHLDGALLDVFEPEPLASDSPLWSHPKVIVTPHLASLASLRERARYIAEAIAAHEAGGPLPNLYDPERGY</sequence>
<dbReference type="SUPFAM" id="SSF51735">
    <property type="entry name" value="NAD(P)-binding Rossmann-fold domains"/>
    <property type="match status" value="1"/>
</dbReference>
<dbReference type="AlphaFoldDB" id="A0A1L7AEZ9"/>
<reference evidence="4 5" key="1">
    <citation type="submission" date="2016-05" db="EMBL/GenBank/DDBJ databases">
        <title>Complete Genome and Methylome Analysis of Psychrotrophic Bacterial Isolates from Antarctic Lake Untersee.</title>
        <authorList>
            <person name="Fomenkov A."/>
            <person name="Akimov V.N."/>
            <person name="Vasilyeva L.V."/>
            <person name="Andersen D."/>
            <person name="Vincze T."/>
            <person name="Roberts R.J."/>
        </authorList>
    </citation>
    <scope>NUCLEOTIDE SEQUENCE [LARGE SCALE GENOMIC DNA]</scope>
    <source>
        <strain evidence="4 5">U14-5</strain>
    </source>
</reference>
<protein>
    <submittedName>
        <fullName evidence="4">Glyoxylate/hydroxypyruvate reductase A</fullName>
    </submittedName>
</protein>
<dbReference type="STRING" id="257708.RGI145_10050"/>
<feature type="domain" description="D-isomer specific 2-hydroxyacid dehydrogenase NAD-binding" evidence="3">
    <location>
        <begin position="105"/>
        <end position="277"/>
    </location>
</feature>
<dbReference type="eggNOG" id="COG0111">
    <property type="taxonomic scope" value="Bacteria"/>
</dbReference>
<dbReference type="KEGG" id="rgi:RGI145_10050"/>
<accession>A0A1L7AEZ9</accession>
<dbReference type="PANTHER" id="PTHR43333:SF1">
    <property type="entry name" value="D-ISOMER SPECIFIC 2-HYDROXYACID DEHYDROGENASE NAD-BINDING DOMAIN-CONTAINING PROTEIN"/>
    <property type="match status" value="1"/>
</dbReference>
<dbReference type="InterPro" id="IPR036291">
    <property type="entry name" value="NAD(P)-bd_dom_sf"/>
</dbReference>
<keyword evidence="2" id="KW-0520">NAD</keyword>
<organism evidence="4 5">
    <name type="scientific">Roseomonas gilardii</name>
    <dbReference type="NCBI Taxonomy" id="257708"/>
    <lineage>
        <taxon>Bacteria</taxon>
        <taxon>Pseudomonadati</taxon>
        <taxon>Pseudomonadota</taxon>
        <taxon>Alphaproteobacteria</taxon>
        <taxon>Acetobacterales</taxon>
        <taxon>Roseomonadaceae</taxon>
        <taxon>Roseomonas</taxon>
    </lineage>
</organism>
<dbReference type="Gene3D" id="3.40.50.720">
    <property type="entry name" value="NAD(P)-binding Rossmann-like Domain"/>
    <property type="match status" value="2"/>
</dbReference>
<dbReference type="Pfam" id="PF02826">
    <property type="entry name" value="2-Hacid_dh_C"/>
    <property type="match status" value="1"/>
</dbReference>
<evidence type="ECO:0000313" key="4">
    <source>
        <dbReference type="EMBL" id="APT57387.1"/>
    </source>
</evidence>
<name>A0A1L7AEZ9_9PROT</name>
<dbReference type="PANTHER" id="PTHR43333">
    <property type="entry name" value="2-HACID_DH_C DOMAIN-CONTAINING PROTEIN"/>
    <property type="match status" value="1"/>
</dbReference>
<dbReference type="GO" id="GO:0051287">
    <property type="term" value="F:NAD binding"/>
    <property type="evidence" value="ECO:0007669"/>
    <property type="project" value="InterPro"/>
</dbReference>
<dbReference type="EMBL" id="CP015583">
    <property type="protein sequence ID" value="APT57387.1"/>
    <property type="molecule type" value="Genomic_DNA"/>
</dbReference>
<proteinExistence type="predicted"/>
<dbReference type="GO" id="GO:0016491">
    <property type="term" value="F:oxidoreductase activity"/>
    <property type="evidence" value="ECO:0007669"/>
    <property type="project" value="UniProtKB-KW"/>
</dbReference>
<evidence type="ECO:0000313" key="5">
    <source>
        <dbReference type="Proteomes" id="UP000185494"/>
    </source>
</evidence>
<dbReference type="CDD" id="cd12164">
    <property type="entry name" value="GDH_like_2"/>
    <property type="match status" value="1"/>
</dbReference>
<keyword evidence="4" id="KW-0670">Pyruvate</keyword>
<dbReference type="Proteomes" id="UP000185494">
    <property type="component" value="Chromosome 1"/>
</dbReference>
<keyword evidence="1" id="KW-0560">Oxidoreductase</keyword>
<evidence type="ECO:0000259" key="3">
    <source>
        <dbReference type="Pfam" id="PF02826"/>
    </source>
</evidence>
<dbReference type="InterPro" id="IPR006140">
    <property type="entry name" value="D-isomer_DH_NAD-bd"/>
</dbReference>
<evidence type="ECO:0000256" key="1">
    <source>
        <dbReference type="ARBA" id="ARBA00023002"/>
    </source>
</evidence>
<evidence type="ECO:0000256" key="2">
    <source>
        <dbReference type="ARBA" id="ARBA00023027"/>
    </source>
</evidence>